<protein>
    <submittedName>
        <fullName evidence="2">Uncharacterized protein</fullName>
    </submittedName>
</protein>
<keyword evidence="3" id="KW-1185">Reference proteome</keyword>
<evidence type="ECO:0000313" key="3">
    <source>
        <dbReference type="Proteomes" id="UP000826195"/>
    </source>
</evidence>
<accession>A0AAV7IFY4</accession>
<proteinExistence type="predicted"/>
<feature type="region of interest" description="Disordered" evidence="1">
    <location>
        <begin position="43"/>
        <end position="85"/>
    </location>
</feature>
<feature type="compositionally biased region" description="Polar residues" evidence="1">
    <location>
        <begin position="46"/>
        <end position="59"/>
    </location>
</feature>
<gene>
    <name evidence="2" type="ORF">KQX54_020311</name>
</gene>
<evidence type="ECO:0000256" key="1">
    <source>
        <dbReference type="SAM" id="MobiDB-lite"/>
    </source>
</evidence>
<evidence type="ECO:0000313" key="2">
    <source>
        <dbReference type="EMBL" id="KAH0550616.1"/>
    </source>
</evidence>
<dbReference type="Proteomes" id="UP000826195">
    <property type="component" value="Unassembled WGS sequence"/>
</dbReference>
<reference evidence="2 3" key="1">
    <citation type="journal article" date="2021" name="J. Hered.">
        <title>A chromosome-level genome assembly of the parasitoid wasp, Cotesia glomerata (Hymenoptera: Braconidae).</title>
        <authorList>
            <person name="Pinto B.J."/>
            <person name="Weis J.J."/>
            <person name="Gamble T."/>
            <person name="Ode P.J."/>
            <person name="Paul R."/>
            <person name="Zaspel J.M."/>
        </authorList>
    </citation>
    <scope>NUCLEOTIDE SEQUENCE [LARGE SCALE GENOMIC DNA]</scope>
    <source>
        <strain evidence="2">CgM1</strain>
    </source>
</reference>
<sequence>MGRCAGIERNVNVIRIRLGQSGQSGQSSCAPTLGTPAHLQRFSILPSDSPSRITNTKQLQGVGAGMRAPTLGSKSESESGSEGERLHVDVDCRIKHQHQHWSPIH</sequence>
<name>A0AAV7IFY4_COTGL</name>
<organism evidence="2 3">
    <name type="scientific">Cotesia glomerata</name>
    <name type="common">Lepidopteran parasitic wasp</name>
    <name type="synonym">Apanteles glomeratus</name>
    <dbReference type="NCBI Taxonomy" id="32391"/>
    <lineage>
        <taxon>Eukaryota</taxon>
        <taxon>Metazoa</taxon>
        <taxon>Ecdysozoa</taxon>
        <taxon>Arthropoda</taxon>
        <taxon>Hexapoda</taxon>
        <taxon>Insecta</taxon>
        <taxon>Pterygota</taxon>
        <taxon>Neoptera</taxon>
        <taxon>Endopterygota</taxon>
        <taxon>Hymenoptera</taxon>
        <taxon>Apocrita</taxon>
        <taxon>Ichneumonoidea</taxon>
        <taxon>Braconidae</taxon>
        <taxon>Microgastrinae</taxon>
        <taxon>Cotesia</taxon>
    </lineage>
</organism>
<comment type="caution">
    <text evidence="2">The sequence shown here is derived from an EMBL/GenBank/DDBJ whole genome shotgun (WGS) entry which is preliminary data.</text>
</comment>
<dbReference type="AlphaFoldDB" id="A0AAV7IFY4"/>
<dbReference type="EMBL" id="JAHXZJ010001864">
    <property type="protein sequence ID" value="KAH0550616.1"/>
    <property type="molecule type" value="Genomic_DNA"/>
</dbReference>